<protein>
    <recommendedName>
        <fullName evidence="8">DUF2428 domain-containing protein</fullName>
    </recommendedName>
</protein>
<dbReference type="SUPFAM" id="SSF48371">
    <property type="entry name" value="ARM repeat"/>
    <property type="match status" value="2"/>
</dbReference>
<comment type="similarity">
    <text evidence="1">Belongs to the THADA family.</text>
</comment>
<sequence>MRPLYVSEQHLSEESLRDIGRSLGSLFPTVQDASVESITQLEGVLGAILCTAQSTQISQSHRAAACNALTAFLGKCQSSSIVGLKSLSRPDYLWIDIFNFYLERSDKAKVKPMRQVLVTLASIALGDPDCCGTRKVLDIAVTRVITIIFRQEAYSRVKPALQALDYFISKRVFSLKDLLRLVQAWLIESGAGAPDDIYEISSVDDPIPAGEAPNLVRRAYGYCVTILASAILRWIPEPDVAPAAGDMFITLFSALKRQADKWMPVQIADAAVPAWCGPLEAFIQGSPDALENIKQHVFPGLFKLSVVDFNFFLLHLGIDDILSRPPMTGDTRTMILFIALQVGKEIGLVEDSAKAPQANAVVVLDALIGGLLARASAAIRLAALSLLVASPSTTRPFSSGVLSLLEKNLAFFHGDTDAKFRTDVLSTTKRLVDRLRGGTLFLSRETRRNKKGKADQNTHSKAGSRVVGEQRIAAEDAECPASRLRRHVEFLNWYIAFLIAELQPTASYQRHITALKALDILLQSGLDEEVPIMRLSKLAQGEAKWPFHIKVLEAPFRRVLLDLLADPFDDVRGGAANILKMASPDSTYLLKSTTCIGIPPQDPHTDSKQETEITQEATSGTVFPDIFCFLGRLERAMHLSGRADHADGVARTYEIIFDMSSRCYFTITQLGPSVKSQHRDPHLLIVNHLMSALEQGLSVARKDLALAVSSSPVHGYLSGIRLILDRPNFYHTLLSLDEDGTRAWKELHQRIIGFCQGIWDCVKGSLCSDSPEGHIPEDFDDGDLGTKDILSYSWRALKESSTTLRTIISSAIHNPRSELSILDEGDIRAIGQLSFTQLAELRHRGAFSTVSLTFAACCQRCYREKHINQLLNVWYKNTLDCIRDQASTTTRRSAGIPSLITGIMTADPGGALFNQIILDMLAEARLPLDTSSGEQEVKLPQVHALNCLKDVFANSRLGQFSEQYLAEALELSVRCLGSDVWAIRNCGIMLFRALADRLFGTNEARNKEDIKTDNKVSKLSYDKYPNLPGLLKKLLDQTSGCSSQTESEGHTVSIFPVLDSPESVFPAMDIIRRAGPPKTNSTELRSLILLHMESEIWHVRDMAARTFCSLINRPDFIEEVSYLINLPWISNNALHGRLLGVRYLLQEYLPQVPGSFRDAIQRIVPLFRIPSNTISETDMCPITKGTFLEVVNIVLDFYMKICCTGETVNCPLSHSINQLCEDMGFFQFLDRILVSTKYPGAQCRQYTSDALYRKALVHSIILHHCLRKHIRGLQPLIEALAENDPDALSDAIEFLKPLIPTGSAVDTLLDVGATLFPAIEINSSPEVKARIANYIAELCEGTPLLAPSLFVYSRRDIADTWLAYFLGFGIPRGCFGSPSLTDAELRLCGSVLAAQCSQQSIWSDRLTSMLGVWATMLHEAGDERNTFSTRMAAAMSLNAFKSALRMPGGDPRSDASLLNVYVVLFDTLSDDDEEIRDMGAAIVSWTLSPSSGTAPGLSLLPLAANLRLSEWLSSQYSLSKDLLTTAVQRLTLHSRWLPPNVTDEAIEALESVENLLAKATKEDRSLFVKEKQNLFIDETREAEVWSRVLLGTARETPHEQLAKAYIAWVKEGLLTLSERVKAKVMDGPLGWTSKPEVFAVGIHVILGANVVLQWMKRDCLCDGEEVIAALKYLAEVGRQASLHELWLSRINAVIEQHSRRDGENPPNRLEVEM</sequence>
<dbReference type="InterPro" id="IPR016024">
    <property type="entry name" value="ARM-type_fold"/>
</dbReference>
<evidence type="ECO:0000256" key="1">
    <source>
        <dbReference type="ARBA" id="ARBA00010409"/>
    </source>
</evidence>
<dbReference type="PANTHER" id="PTHR14387">
    <property type="entry name" value="THADA/DEATH RECEPTOR INTERACTING PROTEIN"/>
    <property type="match status" value="1"/>
</dbReference>
<dbReference type="Proteomes" id="UP000750711">
    <property type="component" value="Unassembled WGS sequence"/>
</dbReference>
<dbReference type="Pfam" id="PF25151">
    <property type="entry name" value="TPR_Trm732_C"/>
    <property type="match status" value="1"/>
</dbReference>
<evidence type="ECO:0000313" key="6">
    <source>
        <dbReference type="EMBL" id="KAH0562941.1"/>
    </source>
</evidence>
<dbReference type="Pfam" id="PF10350">
    <property type="entry name" value="DUF2428"/>
    <property type="match status" value="1"/>
</dbReference>
<keyword evidence="2" id="KW-0819">tRNA processing</keyword>
<comment type="caution">
    <text evidence="6">The sequence shown here is derived from an EMBL/GenBank/DDBJ whole genome shotgun (WGS) entry which is preliminary data.</text>
</comment>
<feature type="domain" description="DUF2428" evidence="3">
    <location>
        <begin position="747"/>
        <end position="982"/>
    </location>
</feature>
<reference evidence="6" key="1">
    <citation type="submission" date="2021-03" db="EMBL/GenBank/DDBJ databases">
        <title>Comparative genomics and phylogenomic investigation of the class Geoglossomycetes provide insights into ecological specialization and systematics.</title>
        <authorList>
            <person name="Melie T."/>
            <person name="Pirro S."/>
            <person name="Miller A.N."/>
            <person name="Quandt A."/>
        </authorList>
    </citation>
    <scope>NUCLEOTIDE SEQUENCE</scope>
    <source>
        <strain evidence="6">CAQ_001_2017</strain>
    </source>
</reference>
<feature type="domain" description="tRNA (32-2'-O)-methyltransferase regulator THADA-like TPR repeats region" evidence="4">
    <location>
        <begin position="274"/>
        <end position="572"/>
    </location>
</feature>
<keyword evidence="7" id="KW-1185">Reference proteome</keyword>
<dbReference type="EMBL" id="JAGHQM010000281">
    <property type="protein sequence ID" value="KAH0562941.1"/>
    <property type="molecule type" value="Genomic_DNA"/>
</dbReference>
<evidence type="ECO:0000259" key="3">
    <source>
        <dbReference type="Pfam" id="PF10350"/>
    </source>
</evidence>
<gene>
    <name evidence="6" type="ORF">GP486_002501</name>
</gene>
<dbReference type="InterPro" id="IPR056842">
    <property type="entry name" value="THADA-like_TPR_C"/>
</dbReference>
<dbReference type="Pfam" id="PF26523">
    <property type="entry name" value="Trm732_C"/>
    <property type="match status" value="1"/>
</dbReference>
<evidence type="ECO:0000259" key="4">
    <source>
        <dbReference type="Pfam" id="PF25150"/>
    </source>
</evidence>
<accession>A0A9P8RRN3</accession>
<dbReference type="InterPro" id="IPR019442">
    <property type="entry name" value="THADA/TRM732_DUF2428"/>
</dbReference>
<dbReference type="GO" id="GO:0005829">
    <property type="term" value="C:cytosol"/>
    <property type="evidence" value="ECO:0007669"/>
    <property type="project" value="TreeGrafter"/>
</dbReference>
<dbReference type="InterPro" id="IPR056843">
    <property type="entry name" value="THADA-like_TPR"/>
</dbReference>
<dbReference type="Pfam" id="PF25150">
    <property type="entry name" value="TPR_Trm732"/>
    <property type="match status" value="1"/>
</dbReference>
<evidence type="ECO:0008006" key="8">
    <source>
        <dbReference type="Google" id="ProtNLM"/>
    </source>
</evidence>
<proteinExistence type="inferred from homology"/>
<evidence type="ECO:0000259" key="5">
    <source>
        <dbReference type="Pfam" id="PF25151"/>
    </source>
</evidence>
<evidence type="ECO:0000313" key="7">
    <source>
        <dbReference type="Proteomes" id="UP000750711"/>
    </source>
</evidence>
<dbReference type="GO" id="GO:0030488">
    <property type="term" value="P:tRNA methylation"/>
    <property type="evidence" value="ECO:0007669"/>
    <property type="project" value="TreeGrafter"/>
</dbReference>
<name>A0A9P8RRN3_9PEZI</name>
<dbReference type="InterPro" id="IPR051954">
    <property type="entry name" value="tRNA_methyltransferase_THADA"/>
</dbReference>
<dbReference type="PANTHER" id="PTHR14387:SF0">
    <property type="entry name" value="DUF2428 DOMAIN-CONTAINING PROTEIN"/>
    <property type="match status" value="1"/>
</dbReference>
<organism evidence="6 7">
    <name type="scientific">Trichoglossum hirsutum</name>
    <dbReference type="NCBI Taxonomy" id="265104"/>
    <lineage>
        <taxon>Eukaryota</taxon>
        <taxon>Fungi</taxon>
        <taxon>Dikarya</taxon>
        <taxon>Ascomycota</taxon>
        <taxon>Pezizomycotina</taxon>
        <taxon>Geoglossomycetes</taxon>
        <taxon>Geoglossales</taxon>
        <taxon>Geoglossaceae</taxon>
        <taxon>Trichoglossum</taxon>
    </lineage>
</organism>
<feature type="domain" description="tRNA (32-2'-O)-methyltransferase regulator THADA-like C-terminal TPR repeats region" evidence="5">
    <location>
        <begin position="984"/>
        <end position="1144"/>
    </location>
</feature>
<evidence type="ECO:0000256" key="2">
    <source>
        <dbReference type="ARBA" id="ARBA00022694"/>
    </source>
</evidence>